<accession>H1YAT5</accession>
<dbReference type="OrthoDB" id="9788916at2"/>
<dbReference type="SUPFAM" id="SSF55729">
    <property type="entry name" value="Acyl-CoA N-acyltransferases (Nat)"/>
    <property type="match status" value="1"/>
</dbReference>
<dbReference type="HOGENOM" id="CLU_013985_3_1_10"/>
<evidence type="ECO:0000259" key="1">
    <source>
        <dbReference type="PROSITE" id="PS51186"/>
    </source>
</evidence>
<dbReference type="Pfam" id="PF13302">
    <property type="entry name" value="Acetyltransf_3"/>
    <property type="match status" value="1"/>
</dbReference>
<name>H1YAT5_9SPHI</name>
<dbReference type="Gene3D" id="3.40.630.30">
    <property type="match status" value="1"/>
</dbReference>
<proteinExistence type="predicted"/>
<gene>
    <name evidence="2" type="ORF">Mucpa_5472</name>
</gene>
<evidence type="ECO:0000313" key="2">
    <source>
        <dbReference type="EMBL" id="EHQ29544.1"/>
    </source>
</evidence>
<organism evidence="2 3">
    <name type="scientific">Mucilaginibacter paludis DSM 18603</name>
    <dbReference type="NCBI Taxonomy" id="714943"/>
    <lineage>
        <taxon>Bacteria</taxon>
        <taxon>Pseudomonadati</taxon>
        <taxon>Bacteroidota</taxon>
        <taxon>Sphingobacteriia</taxon>
        <taxon>Sphingobacteriales</taxon>
        <taxon>Sphingobacteriaceae</taxon>
        <taxon>Mucilaginibacter</taxon>
    </lineage>
</organism>
<dbReference type="AlphaFoldDB" id="H1YAT5"/>
<evidence type="ECO:0000313" key="3">
    <source>
        <dbReference type="Proteomes" id="UP000002774"/>
    </source>
</evidence>
<dbReference type="eggNOG" id="COG1670">
    <property type="taxonomic scope" value="Bacteria"/>
</dbReference>
<dbReference type="Proteomes" id="UP000002774">
    <property type="component" value="Chromosome"/>
</dbReference>
<dbReference type="InterPro" id="IPR051531">
    <property type="entry name" value="N-acetyltransferase"/>
</dbReference>
<feature type="domain" description="N-acetyltransferase" evidence="1">
    <location>
        <begin position="10"/>
        <end position="174"/>
    </location>
</feature>
<dbReference type="STRING" id="714943.Mucpa_5472"/>
<dbReference type="InterPro" id="IPR016181">
    <property type="entry name" value="Acyl_CoA_acyltransferase"/>
</dbReference>
<reference evidence="2" key="1">
    <citation type="submission" date="2011-09" db="EMBL/GenBank/DDBJ databases">
        <title>The permanent draft genome of Mucilaginibacter paludis DSM 18603.</title>
        <authorList>
            <consortium name="US DOE Joint Genome Institute (JGI-PGF)"/>
            <person name="Lucas S."/>
            <person name="Han J."/>
            <person name="Lapidus A."/>
            <person name="Bruce D."/>
            <person name="Goodwin L."/>
            <person name="Pitluck S."/>
            <person name="Peters L."/>
            <person name="Kyrpides N."/>
            <person name="Mavromatis K."/>
            <person name="Ivanova N."/>
            <person name="Mikhailova N."/>
            <person name="Held B."/>
            <person name="Detter J.C."/>
            <person name="Tapia R."/>
            <person name="Han C."/>
            <person name="Land M."/>
            <person name="Hauser L."/>
            <person name="Markowitz V."/>
            <person name="Cheng J.-F."/>
            <person name="Hugenholtz P."/>
            <person name="Woyke T."/>
            <person name="Wu D."/>
            <person name="Tindall B."/>
            <person name="Brambilla E."/>
            <person name="Klenk H.-P."/>
            <person name="Eisen J.A."/>
        </authorList>
    </citation>
    <scope>NUCLEOTIDE SEQUENCE [LARGE SCALE GENOMIC DNA]</scope>
    <source>
        <strain evidence="2">DSM 18603</strain>
    </source>
</reference>
<dbReference type="PANTHER" id="PTHR43792:SF16">
    <property type="entry name" value="N-ACETYLTRANSFERASE DOMAIN-CONTAINING PROTEIN"/>
    <property type="match status" value="1"/>
</dbReference>
<protein>
    <submittedName>
        <fullName evidence="2">GCN5-related N-acetyltransferase</fullName>
    </submittedName>
</protein>
<keyword evidence="3" id="KW-1185">Reference proteome</keyword>
<dbReference type="PROSITE" id="PS51186">
    <property type="entry name" value="GNAT"/>
    <property type="match status" value="1"/>
</dbReference>
<dbReference type="PANTHER" id="PTHR43792">
    <property type="entry name" value="GNAT FAMILY, PUTATIVE (AFU_ORTHOLOGUE AFUA_3G00765)-RELATED-RELATED"/>
    <property type="match status" value="1"/>
</dbReference>
<dbReference type="EMBL" id="CM001403">
    <property type="protein sequence ID" value="EHQ29544.1"/>
    <property type="molecule type" value="Genomic_DNA"/>
</dbReference>
<dbReference type="GO" id="GO:0016747">
    <property type="term" value="F:acyltransferase activity, transferring groups other than amino-acyl groups"/>
    <property type="evidence" value="ECO:0007669"/>
    <property type="project" value="InterPro"/>
</dbReference>
<dbReference type="RefSeq" id="WP_008510812.1">
    <property type="nucleotide sequence ID" value="NZ_CM001403.1"/>
</dbReference>
<sequence>MNIFAETEPLILRELLPTDEAGLFELDSDPEVHRYLGRNPLTNIQQSRDVIAFIRQQYINNGIGRWAVIEKTTGNFIGWCGLKLTTEMVNNHINFYDIGYRFIKRYWGKGYATESALAALNYGFVQLQLNEIYGMADIGNASSNHVLQKIGLKFVNTFDYDGDQCNWYQSTPLTLL</sequence>
<dbReference type="InterPro" id="IPR000182">
    <property type="entry name" value="GNAT_dom"/>
</dbReference>